<proteinExistence type="predicted"/>
<dbReference type="InterPro" id="IPR009624">
    <property type="entry name" value="UPF0253"/>
</dbReference>
<dbReference type="Proteomes" id="UP001201273">
    <property type="component" value="Unassembled WGS sequence"/>
</dbReference>
<dbReference type="Pfam" id="PF06786">
    <property type="entry name" value="UPF0253"/>
    <property type="match status" value="1"/>
</dbReference>
<accession>A0ABS8WA46</accession>
<organism evidence="1 2">
    <name type="scientific">Motilimonas cestriensis</name>
    <dbReference type="NCBI Taxonomy" id="2742685"/>
    <lineage>
        <taxon>Bacteria</taxon>
        <taxon>Pseudomonadati</taxon>
        <taxon>Pseudomonadota</taxon>
        <taxon>Gammaproteobacteria</taxon>
        <taxon>Alteromonadales</taxon>
        <taxon>Alteromonadales genera incertae sedis</taxon>
        <taxon>Motilimonas</taxon>
    </lineage>
</organism>
<protein>
    <submittedName>
        <fullName evidence="1">YaeP family protein</fullName>
    </submittedName>
</protein>
<comment type="caution">
    <text evidence="1">The sequence shown here is derived from an EMBL/GenBank/DDBJ whole genome shotgun (WGS) entry which is preliminary data.</text>
</comment>
<dbReference type="RefSeq" id="WP_233052846.1">
    <property type="nucleotide sequence ID" value="NZ_JAIMJA010000010.1"/>
</dbReference>
<reference evidence="1 2" key="1">
    <citation type="journal article" date="2022" name="Environ. Microbiol. Rep.">
        <title>Eco-phylogenetic analyses reveal divergent evolution of vitamin B12 metabolism in the marine bacterial family 'Psychromonadaceae'.</title>
        <authorList>
            <person name="Jin X."/>
            <person name="Yang Y."/>
            <person name="Cao H."/>
            <person name="Gao B."/>
            <person name="Zhao Z."/>
        </authorList>
    </citation>
    <scope>NUCLEOTIDE SEQUENCE [LARGE SCALE GENOMIC DNA]</scope>
    <source>
        <strain evidence="1 2">MKS20</strain>
    </source>
</reference>
<evidence type="ECO:0000313" key="1">
    <source>
        <dbReference type="EMBL" id="MCE2595360.1"/>
    </source>
</evidence>
<dbReference type="EMBL" id="JAIMJA010000010">
    <property type="protein sequence ID" value="MCE2595360.1"/>
    <property type="molecule type" value="Genomic_DNA"/>
</dbReference>
<evidence type="ECO:0000313" key="2">
    <source>
        <dbReference type="Proteomes" id="UP001201273"/>
    </source>
</evidence>
<keyword evidence="2" id="KW-1185">Reference proteome</keyword>
<gene>
    <name evidence="1" type="ORF">K6Y31_11090</name>
</gene>
<sequence>MELSNKTRETISQIASGDIGYISKAVTCAIKTLDEIVQDESLPEAVRNKAAFAAANLHLSDHED</sequence>
<name>A0ABS8WA46_9GAMM</name>